<dbReference type="AlphaFoldDB" id="A0A9X3XJT6"/>
<evidence type="ECO:0000313" key="3">
    <source>
        <dbReference type="Proteomes" id="UP001151081"/>
    </source>
</evidence>
<reference evidence="2 3" key="1">
    <citation type="submission" date="2021-04" db="EMBL/GenBank/DDBJ databases">
        <title>Genome analysis of Polyangium sp.</title>
        <authorList>
            <person name="Li Y."/>
            <person name="Wang J."/>
        </authorList>
    </citation>
    <scope>NUCLEOTIDE SEQUENCE [LARGE SCALE GENOMIC DNA]</scope>
    <source>
        <strain evidence="2 3">SDU14</strain>
    </source>
</reference>
<proteinExistence type="predicted"/>
<dbReference type="Proteomes" id="UP001151081">
    <property type="component" value="Unassembled WGS sequence"/>
</dbReference>
<feature type="region of interest" description="Disordered" evidence="1">
    <location>
        <begin position="305"/>
        <end position="353"/>
    </location>
</feature>
<protein>
    <submittedName>
        <fullName evidence="2">Transposase</fullName>
    </submittedName>
</protein>
<keyword evidence="3" id="KW-1185">Reference proteome</keyword>
<organism evidence="2 3">
    <name type="scientific">Polyangium jinanense</name>
    <dbReference type="NCBI Taxonomy" id="2829994"/>
    <lineage>
        <taxon>Bacteria</taxon>
        <taxon>Pseudomonadati</taxon>
        <taxon>Myxococcota</taxon>
        <taxon>Polyangia</taxon>
        <taxon>Polyangiales</taxon>
        <taxon>Polyangiaceae</taxon>
        <taxon>Polyangium</taxon>
    </lineage>
</organism>
<evidence type="ECO:0000313" key="2">
    <source>
        <dbReference type="EMBL" id="MDC3989371.1"/>
    </source>
</evidence>
<dbReference type="RefSeq" id="WP_272428675.1">
    <property type="nucleotide sequence ID" value="NZ_JAGTJJ010000108.1"/>
</dbReference>
<comment type="caution">
    <text evidence="2">The sequence shown here is derived from an EMBL/GenBank/DDBJ whole genome shotgun (WGS) entry which is preliminary data.</text>
</comment>
<gene>
    <name evidence="2" type="ORF">KEG57_53410</name>
</gene>
<name>A0A9X3XJT6_9BACT</name>
<evidence type="ECO:0000256" key="1">
    <source>
        <dbReference type="SAM" id="MobiDB-lite"/>
    </source>
</evidence>
<dbReference type="EMBL" id="JAGTJJ010000108">
    <property type="protein sequence ID" value="MDC3989371.1"/>
    <property type="molecule type" value="Genomic_DNA"/>
</dbReference>
<sequence length="375" mass="41056">MANLLSHEKRLRVLAALLDGNSVRAASRMTGVHQDTISRFAFAAGTGAGHLHNRLARNLSCTLIEMDEIWTWCGVKEARKTAEHPAGFGDVWVWVAVCGVSRMVISWHAGRRDQASADAFMTDVRARLVAMPQITSDGYAAYEPAVAKAFGAGVDFGQVVKTWQKGGKKGPDHRYEPSRDPLLVKRAALGAPNLATSTTAHVERNNLTIRHMNGRLRRLCLAFSKRPENHRAALALSYAWFNLGRVQKGMKITPAMAAGVTDHIWELDEFLTAVMTAEPCESPAPVPLVPRVPETTHRELPSGRGFLRVVDGGKGKPSEAPRAPTPPAAPPARVGTGEAPREPLPPPGTQLDLFAWRPRPRQLAFFDDDPNDEQW</sequence>
<accession>A0A9X3XJT6</accession>